<evidence type="ECO:0000256" key="1">
    <source>
        <dbReference type="SAM" id="MobiDB-lite"/>
    </source>
</evidence>
<dbReference type="Pfam" id="PF25545">
    <property type="entry name" value="DUF7924"/>
    <property type="match status" value="1"/>
</dbReference>
<dbReference type="EMBL" id="CAUWAG010000011">
    <property type="protein sequence ID" value="CAJ2508421.1"/>
    <property type="molecule type" value="Genomic_DNA"/>
</dbReference>
<evidence type="ECO:0000313" key="4">
    <source>
        <dbReference type="Proteomes" id="UP001295740"/>
    </source>
</evidence>
<feature type="region of interest" description="Disordered" evidence="1">
    <location>
        <begin position="250"/>
        <end position="273"/>
    </location>
</feature>
<comment type="caution">
    <text evidence="3">The sequence shown here is derived from an EMBL/GenBank/DDBJ whole genome shotgun (WGS) entry which is preliminary data.</text>
</comment>
<feature type="compositionally biased region" description="Polar residues" evidence="1">
    <location>
        <begin position="253"/>
        <end position="265"/>
    </location>
</feature>
<dbReference type="PANTHER" id="PTHR42470:SF2">
    <property type="match status" value="1"/>
</dbReference>
<feature type="domain" description="DUF7924" evidence="2">
    <location>
        <begin position="27"/>
        <end position="200"/>
    </location>
</feature>
<dbReference type="Proteomes" id="UP001295740">
    <property type="component" value="Unassembled WGS sequence"/>
</dbReference>
<reference evidence="3" key="1">
    <citation type="submission" date="2023-10" db="EMBL/GenBank/DDBJ databases">
        <authorList>
            <person name="Hackl T."/>
        </authorList>
    </citation>
    <scope>NUCLEOTIDE SEQUENCE</scope>
</reference>
<name>A0AAI8VNY2_9PEZI</name>
<sequence>MMLTILFTTGTTNDNSETRGLLWAGISRAFCGPRPQPDYGLGFKREAFTHPQLQKLEPFIGNVLRDCSYFAATYDMFLPFLTSEVKCGAGALDVADRQNAHSQVVALRGLVELFRLVGRETELHRQINGFSVSHSDEYVRIWGHYAVIDGQDVSYFRHPIAKFDISPTAEGDQRWKAYSFVRNVQDLWVPDHFTKICSVIDALPTELSFDDDFGPSEGSASRSGLSQELDCSSLVDEQATILAQGGLYAHPVSPNTTMQSTSTTDPMKRRRNQ</sequence>
<accession>A0AAI8VNY2</accession>
<dbReference type="PANTHER" id="PTHR42470">
    <property type="entry name" value="VAST DOMAIN-CONTAINING PROTEIN"/>
    <property type="match status" value="1"/>
</dbReference>
<proteinExistence type="predicted"/>
<protein>
    <submittedName>
        <fullName evidence="3">Uu.00g134470.m01.CDS01</fullName>
    </submittedName>
</protein>
<evidence type="ECO:0000259" key="2">
    <source>
        <dbReference type="Pfam" id="PF25545"/>
    </source>
</evidence>
<evidence type="ECO:0000313" key="3">
    <source>
        <dbReference type="EMBL" id="CAJ2508421.1"/>
    </source>
</evidence>
<gene>
    <name evidence="3" type="ORF">KHLLAP_LOCUS8889</name>
</gene>
<dbReference type="InterPro" id="IPR057684">
    <property type="entry name" value="DUF7924"/>
</dbReference>
<dbReference type="AlphaFoldDB" id="A0AAI8VNY2"/>
<organism evidence="3 4">
    <name type="scientific">Anthostomella pinea</name>
    <dbReference type="NCBI Taxonomy" id="933095"/>
    <lineage>
        <taxon>Eukaryota</taxon>
        <taxon>Fungi</taxon>
        <taxon>Dikarya</taxon>
        <taxon>Ascomycota</taxon>
        <taxon>Pezizomycotina</taxon>
        <taxon>Sordariomycetes</taxon>
        <taxon>Xylariomycetidae</taxon>
        <taxon>Xylariales</taxon>
        <taxon>Xylariaceae</taxon>
        <taxon>Anthostomella</taxon>
    </lineage>
</organism>
<keyword evidence="4" id="KW-1185">Reference proteome</keyword>